<dbReference type="Proteomes" id="UP000824162">
    <property type="component" value="Unassembled WGS sequence"/>
</dbReference>
<dbReference type="Pfam" id="PF12646">
    <property type="entry name" value="DUF3783"/>
    <property type="match status" value="1"/>
</dbReference>
<evidence type="ECO:0000313" key="2">
    <source>
        <dbReference type="Proteomes" id="UP000824162"/>
    </source>
</evidence>
<accession>A0A9D1PNS0</accession>
<reference evidence="1" key="2">
    <citation type="submission" date="2021-04" db="EMBL/GenBank/DDBJ databases">
        <authorList>
            <person name="Gilroy R."/>
        </authorList>
    </citation>
    <scope>NUCLEOTIDE SEQUENCE</scope>
    <source>
        <strain evidence="1">5790</strain>
    </source>
</reference>
<sequence>MKPVVLWYKVDKAKISRLRPVLSLMGVELRDISGNALSDRIGYLACPEEFENTAEQPIGGSAPGFEFMLFCGMEKPMLDKVLDFMKKNRLNVSHKAMLTETNADWSLGRLLGEINAEHQMIAAQLKSKKNN</sequence>
<name>A0A9D1PNS0_9FIRM</name>
<protein>
    <submittedName>
        <fullName evidence="1">DUF3783 domain-containing protein</fullName>
    </submittedName>
</protein>
<organism evidence="1 2">
    <name type="scientific">Candidatus Monoglobus merdigallinarum</name>
    <dbReference type="NCBI Taxonomy" id="2838698"/>
    <lineage>
        <taxon>Bacteria</taxon>
        <taxon>Bacillati</taxon>
        <taxon>Bacillota</taxon>
        <taxon>Clostridia</taxon>
        <taxon>Monoglobales</taxon>
        <taxon>Monoglobaceae</taxon>
        <taxon>Monoglobus</taxon>
    </lineage>
</organism>
<evidence type="ECO:0000313" key="1">
    <source>
        <dbReference type="EMBL" id="HIV85209.1"/>
    </source>
</evidence>
<dbReference type="AlphaFoldDB" id="A0A9D1PNS0"/>
<comment type="caution">
    <text evidence="1">The sequence shown here is derived from an EMBL/GenBank/DDBJ whole genome shotgun (WGS) entry which is preliminary data.</text>
</comment>
<dbReference type="InterPro" id="IPR016621">
    <property type="entry name" value="UCP014543"/>
</dbReference>
<gene>
    <name evidence="1" type="ORF">H9900_00180</name>
</gene>
<dbReference type="EMBL" id="DXIJ01000003">
    <property type="protein sequence ID" value="HIV85209.1"/>
    <property type="molecule type" value="Genomic_DNA"/>
</dbReference>
<reference evidence="1" key="1">
    <citation type="journal article" date="2021" name="PeerJ">
        <title>Extensive microbial diversity within the chicken gut microbiome revealed by metagenomics and culture.</title>
        <authorList>
            <person name="Gilroy R."/>
            <person name="Ravi A."/>
            <person name="Getino M."/>
            <person name="Pursley I."/>
            <person name="Horton D.L."/>
            <person name="Alikhan N.F."/>
            <person name="Baker D."/>
            <person name="Gharbi K."/>
            <person name="Hall N."/>
            <person name="Watson M."/>
            <person name="Adriaenssens E.M."/>
            <person name="Foster-Nyarko E."/>
            <person name="Jarju S."/>
            <person name="Secka A."/>
            <person name="Antonio M."/>
            <person name="Oren A."/>
            <person name="Chaudhuri R.R."/>
            <person name="La Ragione R."/>
            <person name="Hildebrand F."/>
            <person name="Pallen M.J."/>
        </authorList>
    </citation>
    <scope>NUCLEOTIDE SEQUENCE</scope>
    <source>
        <strain evidence="1">5790</strain>
    </source>
</reference>
<proteinExistence type="predicted"/>